<dbReference type="Gene3D" id="2.60.40.790">
    <property type="match status" value="1"/>
</dbReference>
<dbReference type="PANTHER" id="PTHR11527">
    <property type="entry name" value="HEAT-SHOCK PROTEIN 20 FAMILY MEMBER"/>
    <property type="match status" value="1"/>
</dbReference>
<proteinExistence type="inferred from homology"/>
<dbReference type="InterPro" id="IPR008978">
    <property type="entry name" value="HSP20-like_chaperone"/>
</dbReference>
<evidence type="ECO:0000259" key="3">
    <source>
        <dbReference type="PROSITE" id="PS01031"/>
    </source>
</evidence>
<evidence type="ECO:0000313" key="4">
    <source>
        <dbReference type="EMBL" id="MDH2388849.1"/>
    </source>
</evidence>
<gene>
    <name evidence="4" type="ORF">QCN29_08615</name>
</gene>
<evidence type="ECO:0000313" key="5">
    <source>
        <dbReference type="Proteomes" id="UP001223144"/>
    </source>
</evidence>
<dbReference type="InterPro" id="IPR002068">
    <property type="entry name" value="A-crystallin/Hsp20_dom"/>
</dbReference>
<reference evidence="4 5" key="1">
    <citation type="submission" date="2023-04" db="EMBL/GenBank/DDBJ databases">
        <title>Streptomyces chengmaiensis sp. nov. isolated from the stem of mangrove plant in Hainan.</title>
        <authorList>
            <person name="Huang X."/>
            <person name="Zhou S."/>
            <person name="Chu X."/>
            <person name="Xie Y."/>
            <person name="Lin Y."/>
        </authorList>
    </citation>
    <scope>NUCLEOTIDE SEQUENCE [LARGE SCALE GENOMIC DNA]</scope>
    <source>
        <strain evidence="4 5">HNM0663</strain>
    </source>
</reference>
<feature type="domain" description="SHSP" evidence="3">
    <location>
        <begin position="30"/>
        <end position="139"/>
    </location>
</feature>
<dbReference type="EMBL" id="JARWBG010000007">
    <property type="protein sequence ID" value="MDH2388849.1"/>
    <property type="molecule type" value="Genomic_DNA"/>
</dbReference>
<name>A0ABT6HLV1_9ACTN</name>
<evidence type="ECO:0000256" key="2">
    <source>
        <dbReference type="RuleBase" id="RU003616"/>
    </source>
</evidence>
<dbReference type="InterPro" id="IPR031107">
    <property type="entry name" value="Small_HSP"/>
</dbReference>
<dbReference type="RefSeq" id="WP_279927134.1">
    <property type="nucleotide sequence ID" value="NZ_JARWBG010000007.1"/>
</dbReference>
<protein>
    <submittedName>
        <fullName evidence="4">Hsp20/alpha crystallin family protein</fullName>
    </submittedName>
</protein>
<keyword evidence="5" id="KW-1185">Reference proteome</keyword>
<evidence type="ECO:0000256" key="1">
    <source>
        <dbReference type="PROSITE-ProRule" id="PRU00285"/>
    </source>
</evidence>
<organism evidence="4 5">
    <name type="scientific">Streptomyces chengmaiensis</name>
    <dbReference type="NCBI Taxonomy" id="3040919"/>
    <lineage>
        <taxon>Bacteria</taxon>
        <taxon>Bacillati</taxon>
        <taxon>Actinomycetota</taxon>
        <taxon>Actinomycetes</taxon>
        <taxon>Kitasatosporales</taxon>
        <taxon>Streptomycetaceae</taxon>
        <taxon>Streptomyces</taxon>
    </lineage>
</organism>
<sequence length="140" mass="15840">MATLARKQRFPFPDLPEWFEAFPSRFAMPAMADLYTVRIEAYMENDRYVVRAELPGVGVEDLDVTVEEGMLSIKAERTEREVDKTHSEIRYGSFTRSVALPAGAKEDDVQAEYADGMLTVSVGLGEEKREARHVEIKHTA</sequence>
<dbReference type="CDD" id="cd06464">
    <property type="entry name" value="ACD_sHsps-like"/>
    <property type="match status" value="1"/>
</dbReference>
<dbReference type="PROSITE" id="PS01031">
    <property type="entry name" value="SHSP"/>
    <property type="match status" value="1"/>
</dbReference>
<dbReference type="Proteomes" id="UP001223144">
    <property type="component" value="Unassembled WGS sequence"/>
</dbReference>
<accession>A0ABT6HLV1</accession>
<comment type="similarity">
    <text evidence="1 2">Belongs to the small heat shock protein (HSP20) family.</text>
</comment>
<dbReference type="Pfam" id="PF00011">
    <property type="entry name" value="HSP20"/>
    <property type="match status" value="1"/>
</dbReference>
<comment type="caution">
    <text evidence="4">The sequence shown here is derived from an EMBL/GenBank/DDBJ whole genome shotgun (WGS) entry which is preliminary data.</text>
</comment>
<dbReference type="SUPFAM" id="SSF49764">
    <property type="entry name" value="HSP20-like chaperones"/>
    <property type="match status" value="1"/>
</dbReference>